<dbReference type="STRING" id="655863.F0XTI0"/>
<dbReference type="HOGENOM" id="CLU_1102882_0_0_1"/>
<protein>
    <submittedName>
        <fullName evidence="2">Uncharacterized protein</fullName>
    </submittedName>
</protein>
<feature type="region of interest" description="Disordered" evidence="1">
    <location>
        <begin position="1"/>
        <end position="48"/>
    </location>
</feature>
<dbReference type="InParanoid" id="F0XTI0"/>
<evidence type="ECO:0000313" key="2">
    <source>
        <dbReference type="EMBL" id="EFW98805.1"/>
    </source>
</evidence>
<dbReference type="Proteomes" id="UP000007796">
    <property type="component" value="Unassembled WGS sequence"/>
</dbReference>
<dbReference type="EMBL" id="GL630006">
    <property type="protein sequence ID" value="EFW98805.1"/>
    <property type="molecule type" value="Genomic_DNA"/>
</dbReference>
<evidence type="ECO:0000256" key="1">
    <source>
        <dbReference type="SAM" id="MobiDB-lite"/>
    </source>
</evidence>
<sequence>MSAMKDKRGNEARAAERGPSRPDAVARTKTVVPAMTAADEPPPKVVSADPAMFVPLDFDITEPMERPRSRVDRAQSMLQTADFYRTGVRRGMVYLADLDRRRILATAARAAARPGQKDDLDGLEPDEADVLVHSMQAPLQPAADQASYITTDQELAQHIPQILPKADEPGRKEAGRQLQQVVELVLGKMDSYDSHICAVRSRWAADLEREQKAAVAEQFGKLSTTDDAVGPAASQAQEATATSSEDVGMTGT</sequence>
<evidence type="ECO:0000313" key="3">
    <source>
        <dbReference type="Proteomes" id="UP000007796"/>
    </source>
</evidence>
<keyword evidence="3" id="KW-1185">Reference proteome</keyword>
<name>F0XTI0_GROCL</name>
<dbReference type="GeneID" id="25977892"/>
<accession>F0XTI0</accession>
<feature type="compositionally biased region" description="Low complexity" evidence="1">
    <location>
        <begin position="232"/>
        <end position="245"/>
    </location>
</feature>
<feature type="region of interest" description="Disordered" evidence="1">
    <location>
        <begin position="218"/>
        <end position="252"/>
    </location>
</feature>
<dbReference type="eggNOG" id="ENOG502RMMR">
    <property type="taxonomic scope" value="Eukaryota"/>
</dbReference>
<feature type="compositionally biased region" description="Basic and acidic residues" evidence="1">
    <location>
        <begin position="1"/>
        <end position="26"/>
    </location>
</feature>
<reference evidence="2 3" key="1">
    <citation type="journal article" date="2011" name="Proc. Natl. Acad. Sci. U.S.A.">
        <title>Genome and transcriptome analyses of the mountain pine beetle-fungal symbiont Grosmannia clavigera, a lodgepole pine pathogen.</title>
        <authorList>
            <person name="DiGuistini S."/>
            <person name="Wang Y."/>
            <person name="Liao N.Y."/>
            <person name="Taylor G."/>
            <person name="Tanguay P."/>
            <person name="Feau N."/>
            <person name="Henrissat B."/>
            <person name="Chan S.K."/>
            <person name="Hesse-Orce U."/>
            <person name="Alamouti S.M."/>
            <person name="Tsui C.K.M."/>
            <person name="Docking R.T."/>
            <person name="Levasseur A."/>
            <person name="Haridas S."/>
            <person name="Robertson G."/>
            <person name="Birol I."/>
            <person name="Holt R.A."/>
            <person name="Marra M.A."/>
            <person name="Hamelin R.C."/>
            <person name="Hirst M."/>
            <person name="Jones S.J.M."/>
            <person name="Bohlmann J."/>
            <person name="Breuil C."/>
        </authorList>
    </citation>
    <scope>NUCLEOTIDE SEQUENCE [LARGE SCALE GENOMIC DNA]</scope>
    <source>
        <strain evidence="3">kw1407 / UAMH 11150</strain>
    </source>
</reference>
<organism evidence="3">
    <name type="scientific">Grosmannia clavigera (strain kw1407 / UAMH 11150)</name>
    <name type="common">Blue stain fungus</name>
    <name type="synonym">Graphiocladiella clavigera</name>
    <dbReference type="NCBI Taxonomy" id="655863"/>
    <lineage>
        <taxon>Eukaryota</taxon>
        <taxon>Fungi</taxon>
        <taxon>Dikarya</taxon>
        <taxon>Ascomycota</taxon>
        <taxon>Pezizomycotina</taxon>
        <taxon>Sordariomycetes</taxon>
        <taxon>Sordariomycetidae</taxon>
        <taxon>Ophiostomatales</taxon>
        <taxon>Ophiostomataceae</taxon>
        <taxon>Leptographium</taxon>
    </lineage>
</organism>
<proteinExistence type="predicted"/>
<dbReference type="RefSeq" id="XP_014168288.1">
    <property type="nucleotide sequence ID" value="XM_014312813.1"/>
</dbReference>
<dbReference type="OrthoDB" id="4900256at2759"/>
<dbReference type="AlphaFoldDB" id="F0XTI0"/>
<gene>
    <name evidence="2" type="ORF">CMQ_4657</name>
</gene>